<protein>
    <submittedName>
        <fullName evidence="1">Uncharacterized protein</fullName>
    </submittedName>
</protein>
<sequence length="38" mass="4231">MHTNAESLITTIWSRKNRRTLVANSVSSSPLLMPTVMS</sequence>
<evidence type="ECO:0000313" key="2">
    <source>
        <dbReference type="Proteomes" id="UP000230423"/>
    </source>
</evidence>
<organism evidence="1 2">
    <name type="scientific">Teladorsagia circumcincta</name>
    <name type="common">Brown stomach worm</name>
    <name type="synonym">Ostertagia circumcincta</name>
    <dbReference type="NCBI Taxonomy" id="45464"/>
    <lineage>
        <taxon>Eukaryota</taxon>
        <taxon>Metazoa</taxon>
        <taxon>Ecdysozoa</taxon>
        <taxon>Nematoda</taxon>
        <taxon>Chromadorea</taxon>
        <taxon>Rhabditida</taxon>
        <taxon>Rhabditina</taxon>
        <taxon>Rhabditomorpha</taxon>
        <taxon>Strongyloidea</taxon>
        <taxon>Trichostrongylidae</taxon>
        <taxon>Teladorsagia</taxon>
    </lineage>
</organism>
<evidence type="ECO:0000313" key="1">
    <source>
        <dbReference type="EMBL" id="PIO53251.1"/>
    </source>
</evidence>
<proteinExistence type="predicted"/>
<gene>
    <name evidence="1" type="ORF">TELCIR_25421</name>
</gene>
<dbReference type="EMBL" id="KZ416372">
    <property type="protein sequence ID" value="PIO53251.1"/>
    <property type="molecule type" value="Genomic_DNA"/>
</dbReference>
<keyword evidence="2" id="KW-1185">Reference proteome</keyword>
<dbReference type="AlphaFoldDB" id="A0A2G9T5M4"/>
<reference evidence="1 2" key="1">
    <citation type="submission" date="2015-09" db="EMBL/GenBank/DDBJ databases">
        <title>Draft genome of the parasitic nematode Teladorsagia circumcincta isolate WARC Sus (inbred).</title>
        <authorList>
            <person name="Mitreva M."/>
        </authorList>
    </citation>
    <scope>NUCLEOTIDE SEQUENCE [LARGE SCALE GENOMIC DNA]</scope>
    <source>
        <strain evidence="1 2">S</strain>
    </source>
</reference>
<dbReference type="Proteomes" id="UP000230423">
    <property type="component" value="Unassembled WGS sequence"/>
</dbReference>
<name>A0A2G9T5M4_TELCI</name>
<accession>A0A2G9T5M4</accession>